<dbReference type="GO" id="GO:0035269">
    <property type="term" value="P:protein O-linked glycosylation via mannose"/>
    <property type="evidence" value="ECO:0007669"/>
    <property type="project" value="TreeGrafter"/>
</dbReference>
<dbReference type="InterPro" id="IPR001173">
    <property type="entry name" value="Glyco_trans_2-like"/>
</dbReference>
<comment type="cofactor">
    <cofactor evidence="1">
        <name>Ca(2+)</name>
        <dbReference type="ChEBI" id="CHEBI:29108"/>
    </cofactor>
</comment>
<evidence type="ECO:0000256" key="14">
    <source>
        <dbReference type="SAM" id="Phobius"/>
    </source>
</evidence>
<keyword evidence="8 13" id="KW-0808">Transferase</keyword>
<evidence type="ECO:0000256" key="10">
    <source>
        <dbReference type="ARBA" id="ARBA00022824"/>
    </source>
</evidence>
<evidence type="ECO:0000256" key="7">
    <source>
        <dbReference type="ARBA" id="ARBA00022676"/>
    </source>
</evidence>
<dbReference type="CDD" id="cd06442">
    <property type="entry name" value="DPM1_like"/>
    <property type="match status" value="1"/>
</dbReference>
<dbReference type="FunFam" id="3.90.550.10:FF:000036">
    <property type="entry name" value="Dolichol-phosphate mannosyltransferase subunit 1"/>
    <property type="match status" value="1"/>
</dbReference>
<comment type="subunit">
    <text evidence="13">Component of the dolichol-phosphate mannose (DPM) synthase complex.</text>
</comment>
<dbReference type="EC" id="2.4.1.83" evidence="13"/>
<dbReference type="PANTHER" id="PTHR43398:SF1">
    <property type="entry name" value="DOLICHOL-PHOSPHATE MANNOSYLTRANSFERASE SUBUNIT 1"/>
    <property type="match status" value="1"/>
</dbReference>
<accession>A0A9N9NKB2</accession>
<dbReference type="PANTHER" id="PTHR43398">
    <property type="entry name" value="DOLICHOL-PHOSPHATE MANNOSYLTRANSFERASE SUBUNIT 1"/>
    <property type="match status" value="1"/>
</dbReference>
<keyword evidence="7 13" id="KW-0328">Glycosyltransferase</keyword>
<comment type="caution">
    <text evidence="16">The sequence shown here is derived from an EMBL/GenBank/DDBJ whole genome shotgun (WGS) entry which is preliminary data.</text>
</comment>
<comment type="subcellular location">
    <subcellularLocation>
        <location evidence="4 13">Endoplasmic reticulum</location>
    </subcellularLocation>
</comment>
<keyword evidence="9" id="KW-0479">Metal-binding</keyword>
<evidence type="ECO:0000256" key="2">
    <source>
        <dbReference type="ARBA" id="ARBA00001936"/>
    </source>
</evidence>
<dbReference type="Proteomes" id="UP000789759">
    <property type="component" value="Unassembled WGS sequence"/>
</dbReference>
<dbReference type="AlphaFoldDB" id="A0A9N9NKB2"/>
<evidence type="ECO:0000256" key="12">
    <source>
        <dbReference type="ARBA" id="ARBA00023211"/>
    </source>
</evidence>
<dbReference type="EMBL" id="CAJVQA010015954">
    <property type="protein sequence ID" value="CAG8740215.1"/>
    <property type="molecule type" value="Genomic_DNA"/>
</dbReference>
<reference evidence="16" key="1">
    <citation type="submission" date="2021-06" db="EMBL/GenBank/DDBJ databases">
        <authorList>
            <person name="Kallberg Y."/>
            <person name="Tangrot J."/>
            <person name="Rosling A."/>
        </authorList>
    </citation>
    <scope>NUCLEOTIDE SEQUENCE</scope>
    <source>
        <strain evidence="16">FL966</strain>
    </source>
</reference>
<keyword evidence="14" id="KW-0812">Transmembrane</keyword>
<evidence type="ECO:0000256" key="4">
    <source>
        <dbReference type="ARBA" id="ARBA00004240"/>
    </source>
</evidence>
<comment type="similarity">
    <text evidence="6 13">Belongs to the glycosyltransferase 2 family.</text>
</comment>
<keyword evidence="17" id="KW-1185">Reference proteome</keyword>
<dbReference type="Gene3D" id="3.90.550.10">
    <property type="entry name" value="Spore Coat Polysaccharide Biosynthesis Protein SpsA, Chain A"/>
    <property type="match status" value="1"/>
</dbReference>
<evidence type="ECO:0000259" key="15">
    <source>
        <dbReference type="Pfam" id="PF00535"/>
    </source>
</evidence>
<gene>
    <name evidence="16" type="ORF">CPELLU_LOCUS14038</name>
</gene>
<keyword evidence="12" id="KW-0464">Manganese</keyword>
<sequence>MIRQTSTCRSQILALLKLVPYLSASAYWYKIPNFVMFSSVKVASDATEDKYSVILPTYNERGNLPVIIWLLAKTFKEHDLDWEVIIVDDASPDGTQDIAKQLITVYGSEHIVILSVIWNLWFLSRKCLRNLGLGTAYVHGLQYVTGNFVIIMDADFSHHPKFIPEFIRLQKSNNYDIVTGTRYAGNGGVYGWNLKRANFLASTLLRPGVSDLTGSFRLYKKEVLAKIMSVVISKGYVFQMEMMVRARQFGYTIGEVPITFVDRVYGESKMGANEIVQFAKGVWQL</sequence>
<evidence type="ECO:0000313" key="17">
    <source>
        <dbReference type="Proteomes" id="UP000789759"/>
    </source>
</evidence>
<dbReference type="GO" id="GO:0006066">
    <property type="term" value="P:alcohol metabolic process"/>
    <property type="evidence" value="ECO:0007669"/>
    <property type="project" value="UniProtKB-ARBA"/>
</dbReference>
<feature type="non-terminal residue" evidence="16">
    <location>
        <position position="1"/>
    </location>
</feature>
<keyword evidence="14" id="KW-1133">Transmembrane helix</keyword>
<name>A0A9N9NKB2_9GLOM</name>
<dbReference type="GO" id="GO:0005789">
    <property type="term" value="C:endoplasmic reticulum membrane"/>
    <property type="evidence" value="ECO:0007669"/>
    <property type="project" value="TreeGrafter"/>
</dbReference>
<feature type="domain" description="Glycosyltransferase 2-like" evidence="15">
    <location>
        <begin position="52"/>
        <end position="227"/>
    </location>
</feature>
<evidence type="ECO:0000256" key="9">
    <source>
        <dbReference type="ARBA" id="ARBA00022723"/>
    </source>
</evidence>
<proteinExistence type="inferred from homology"/>
<comment type="pathway">
    <text evidence="5 13">Protein modification; protein glycosylation.</text>
</comment>
<dbReference type="GO" id="GO:0006488">
    <property type="term" value="P:dolichol-linked oligosaccharide biosynthetic process"/>
    <property type="evidence" value="ECO:0007669"/>
    <property type="project" value="TreeGrafter"/>
</dbReference>
<dbReference type="GO" id="GO:0006720">
    <property type="term" value="P:isoprenoid metabolic process"/>
    <property type="evidence" value="ECO:0007669"/>
    <property type="project" value="UniProtKB-ARBA"/>
</dbReference>
<evidence type="ECO:0000256" key="6">
    <source>
        <dbReference type="ARBA" id="ARBA00006739"/>
    </source>
</evidence>
<evidence type="ECO:0000256" key="8">
    <source>
        <dbReference type="ARBA" id="ARBA00022679"/>
    </source>
</evidence>
<evidence type="ECO:0000256" key="3">
    <source>
        <dbReference type="ARBA" id="ARBA00001946"/>
    </source>
</evidence>
<feature type="transmembrane region" description="Helical" evidence="14">
    <location>
        <begin position="12"/>
        <end position="29"/>
    </location>
</feature>
<protein>
    <recommendedName>
        <fullName evidence="13">Dolichol-phosphate mannosyltransferase subunit 1</fullName>
        <ecNumber evidence="13">2.4.1.83</ecNumber>
    </recommendedName>
</protein>
<evidence type="ECO:0000313" key="16">
    <source>
        <dbReference type="EMBL" id="CAG8740215.1"/>
    </source>
</evidence>
<evidence type="ECO:0000256" key="11">
    <source>
        <dbReference type="ARBA" id="ARBA00022842"/>
    </source>
</evidence>
<keyword evidence="14" id="KW-0472">Membrane</keyword>
<comment type="cofactor">
    <cofactor evidence="2">
        <name>Mn(2+)</name>
        <dbReference type="ChEBI" id="CHEBI:29035"/>
    </cofactor>
</comment>
<dbReference type="GO" id="GO:0046872">
    <property type="term" value="F:metal ion binding"/>
    <property type="evidence" value="ECO:0007669"/>
    <property type="project" value="UniProtKB-KW"/>
</dbReference>
<evidence type="ECO:0000256" key="1">
    <source>
        <dbReference type="ARBA" id="ARBA00001913"/>
    </source>
</evidence>
<comment type="cofactor">
    <cofactor evidence="3">
        <name>Mg(2+)</name>
        <dbReference type="ChEBI" id="CHEBI:18420"/>
    </cofactor>
</comment>
<dbReference type="InterPro" id="IPR039528">
    <property type="entry name" value="DPM1-like"/>
</dbReference>
<keyword evidence="11" id="KW-0460">Magnesium</keyword>
<dbReference type="InterPro" id="IPR029044">
    <property type="entry name" value="Nucleotide-diphossugar_trans"/>
</dbReference>
<keyword evidence="10 13" id="KW-0256">Endoplasmic reticulum</keyword>
<evidence type="ECO:0000256" key="5">
    <source>
        <dbReference type="ARBA" id="ARBA00004922"/>
    </source>
</evidence>
<dbReference type="GO" id="GO:0006506">
    <property type="term" value="P:GPI anchor biosynthetic process"/>
    <property type="evidence" value="ECO:0007669"/>
    <property type="project" value="TreeGrafter"/>
</dbReference>
<dbReference type="GO" id="GO:0004582">
    <property type="term" value="F:dolichyl-phosphate beta-D-mannosyltransferase activity"/>
    <property type="evidence" value="ECO:0007669"/>
    <property type="project" value="UniProtKB-UniRule"/>
</dbReference>
<dbReference type="SUPFAM" id="SSF53448">
    <property type="entry name" value="Nucleotide-diphospho-sugar transferases"/>
    <property type="match status" value="1"/>
</dbReference>
<comment type="catalytic activity">
    <reaction evidence="13">
        <text>a di-trans,poly-cis-dolichyl phosphate + GDP-alpha-D-mannose = a di-trans,poly-cis-dolichyl beta-D-mannosyl phosphate + GDP</text>
        <dbReference type="Rhea" id="RHEA:21184"/>
        <dbReference type="Rhea" id="RHEA-COMP:19498"/>
        <dbReference type="Rhea" id="RHEA-COMP:19501"/>
        <dbReference type="ChEBI" id="CHEBI:57527"/>
        <dbReference type="ChEBI" id="CHEBI:57683"/>
        <dbReference type="ChEBI" id="CHEBI:58189"/>
        <dbReference type="ChEBI" id="CHEBI:58211"/>
    </reaction>
</comment>
<feature type="transmembrane region" description="Helical" evidence="14">
    <location>
        <begin position="103"/>
        <end position="123"/>
    </location>
</feature>
<dbReference type="OrthoDB" id="2603at2759"/>
<comment type="function">
    <text evidence="13">Transfers mannose from GDP-mannose to dolichol monophosphate to form dolichol phosphate mannose (Dol-P-Man) which is the mannosyl donor in pathways leading to N-glycosylation, glycosyl phosphatidylinositol membrane anchoring, and O-mannosylation of proteins.</text>
</comment>
<organism evidence="16 17">
    <name type="scientific">Cetraspora pellucida</name>
    <dbReference type="NCBI Taxonomy" id="1433469"/>
    <lineage>
        <taxon>Eukaryota</taxon>
        <taxon>Fungi</taxon>
        <taxon>Fungi incertae sedis</taxon>
        <taxon>Mucoromycota</taxon>
        <taxon>Glomeromycotina</taxon>
        <taxon>Glomeromycetes</taxon>
        <taxon>Diversisporales</taxon>
        <taxon>Gigasporaceae</taxon>
        <taxon>Cetraspora</taxon>
    </lineage>
</organism>
<dbReference type="Pfam" id="PF00535">
    <property type="entry name" value="Glycos_transf_2"/>
    <property type="match status" value="1"/>
</dbReference>
<evidence type="ECO:0000256" key="13">
    <source>
        <dbReference type="RuleBase" id="RU365083"/>
    </source>
</evidence>